<keyword evidence="7" id="KW-0679">Respiratory chain</keyword>
<protein>
    <recommendedName>
        <fullName evidence="4">Cytochrome b</fullName>
    </recommendedName>
    <alternativeName>
        <fullName evidence="18">Complex III subunit 3</fullName>
    </alternativeName>
    <alternativeName>
        <fullName evidence="19">Complex III subunit III</fullName>
    </alternativeName>
    <alternativeName>
        <fullName evidence="17">Cytochrome b-c1 complex subunit 3</fullName>
    </alternativeName>
    <alternativeName>
        <fullName evidence="20">Ubiquinol-cytochrome-c reductase complex cytochrome b subunit</fullName>
    </alternativeName>
</protein>
<reference evidence="24 25" key="1">
    <citation type="journal article" date="2018" name="Gigascience">
        <title>Genomes of trombidid mites reveal novel predicted allergens and laterally-transferred genes associated with secondary metabolism.</title>
        <authorList>
            <person name="Dong X."/>
            <person name="Chaisiri K."/>
            <person name="Xia D."/>
            <person name="Armstrong S.D."/>
            <person name="Fang Y."/>
            <person name="Donnelly M.J."/>
            <person name="Kadowaki T."/>
            <person name="McGarry J.W."/>
            <person name="Darby A.C."/>
            <person name="Makepeace B.L."/>
        </authorList>
    </citation>
    <scope>NUCLEOTIDE SEQUENCE [LARGE SCALE GENOMIC DNA]</scope>
    <source>
        <strain evidence="24">UoL-UT</strain>
    </source>
</reference>
<evidence type="ECO:0000256" key="20">
    <source>
        <dbReference type="ARBA" id="ARBA00032818"/>
    </source>
</evidence>
<evidence type="ECO:0000256" key="19">
    <source>
        <dbReference type="ARBA" id="ARBA00032600"/>
    </source>
</evidence>
<dbReference type="GO" id="GO:0005743">
    <property type="term" value="C:mitochondrial inner membrane"/>
    <property type="evidence" value="ECO:0007669"/>
    <property type="project" value="UniProtKB-SubCell"/>
</dbReference>
<evidence type="ECO:0000256" key="12">
    <source>
        <dbReference type="ARBA" id="ARBA00022989"/>
    </source>
</evidence>
<keyword evidence="5" id="KW-0813">Transport</keyword>
<keyword evidence="8 21" id="KW-0812">Transmembrane</keyword>
<dbReference type="InterPro" id="IPR016174">
    <property type="entry name" value="Di-haem_cyt_TM"/>
</dbReference>
<keyword evidence="13" id="KW-0408">Iron</keyword>
<evidence type="ECO:0000313" key="25">
    <source>
        <dbReference type="Proteomes" id="UP000288716"/>
    </source>
</evidence>
<dbReference type="InterPro" id="IPR005798">
    <property type="entry name" value="Cyt_b/b6_C"/>
</dbReference>
<dbReference type="PANTHER" id="PTHR19271:SF16">
    <property type="entry name" value="CYTOCHROME B"/>
    <property type="match status" value="1"/>
</dbReference>
<evidence type="ECO:0000256" key="9">
    <source>
        <dbReference type="ARBA" id="ARBA00022723"/>
    </source>
</evidence>
<evidence type="ECO:0000313" key="24">
    <source>
        <dbReference type="EMBL" id="RWS00193.1"/>
    </source>
</evidence>
<evidence type="ECO:0000256" key="16">
    <source>
        <dbReference type="ARBA" id="ARBA00023136"/>
    </source>
</evidence>
<evidence type="ECO:0000256" key="6">
    <source>
        <dbReference type="ARBA" id="ARBA00022617"/>
    </source>
</evidence>
<dbReference type="Pfam" id="PF13631">
    <property type="entry name" value="Cytochrom_B_N_2"/>
    <property type="match status" value="1"/>
</dbReference>
<dbReference type="Proteomes" id="UP000288716">
    <property type="component" value="Unassembled WGS sequence"/>
</dbReference>
<name>A0A443QAY2_9ACAR</name>
<dbReference type="GO" id="GO:0008121">
    <property type="term" value="F:quinol-cytochrome-c reductase activity"/>
    <property type="evidence" value="ECO:0007669"/>
    <property type="project" value="TreeGrafter"/>
</dbReference>
<feature type="transmembrane region" description="Helical" evidence="21">
    <location>
        <begin position="82"/>
        <end position="104"/>
    </location>
</feature>
<keyword evidence="6" id="KW-0349">Heme</keyword>
<evidence type="ECO:0000256" key="15">
    <source>
        <dbReference type="ARBA" id="ARBA00023128"/>
    </source>
</evidence>
<comment type="caution">
    <text evidence="24">The sequence shown here is derived from an EMBL/GenBank/DDBJ whole genome shotgun (WGS) entry which is preliminary data.</text>
</comment>
<dbReference type="PROSITE" id="PS51002">
    <property type="entry name" value="CYTB_NTER"/>
    <property type="match status" value="1"/>
</dbReference>
<proteinExistence type="predicted"/>
<keyword evidence="25" id="KW-1185">Reference proteome</keyword>
<keyword evidence="10" id="KW-0999">Mitochondrion inner membrane</keyword>
<comment type="function">
    <text evidence="1">Component of the ubiquinol-cytochrome c reductase complex (complex III or cytochrome b-c1 complex) that is part of the mitochondrial respiratory chain. The b-c1 complex mediates electron transfer from ubiquinol to cytochrome c. Contributes to the generation of a proton gradient across the mitochondrial membrane that is then used for ATP synthesis.</text>
</comment>
<evidence type="ECO:0000256" key="4">
    <source>
        <dbReference type="ARBA" id="ARBA00013531"/>
    </source>
</evidence>
<keyword evidence="9" id="KW-0479">Metal-binding</keyword>
<evidence type="ECO:0000256" key="5">
    <source>
        <dbReference type="ARBA" id="ARBA00022448"/>
    </source>
</evidence>
<dbReference type="GO" id="GO:0016491">
    <property type="term" value="F:oxidoreductase activity"/>
    <property type="evidence" value="ECO:0007669"/>
    <property type="project" value="UniProtKB-UniRule"/>
</dbReference>
<evidence type="ECO:0000256" key="11">
    <source>
        <dbReference type="ARBA" id="ARBA00022982"/>
    </source>
</evidence>
<comment type="subunit">
    <text evidence="3">The main subunits of complex b-c1 are: cytochrome b, cytochrome c1 and the Rieske protein.</text>
</comment>
<dbReference type="EMBL" id="NCKV01060629">
    <property type="protein sequence ID" value="RWS00193.1"/>
    <property type="molecule type" value="Genomic_DNA"/>
</dbReference>
<evidence type="ECO:0000256" key="18">
    <source>
        <dbReference type="ARBA" id="ARBA00031681"/>
    </source>
</evidence>
<comment type="subcellular location">
    <subcellularLocation>
        <location evidence="2">Mitochondrion inner membrane</location>
        <topology evidence="2">Multi-pass membrane protein</topology>
    </subcellularLocation>
</comment>
<dbReference type="InterPro" id="IPR027387">
    <property type="entry name" value="Cytb/b6-like_sf"/>
</dbReference>
<dbReference type="GO" id="GO:0046872">
    <property type="term" value="F:metal ion binding"/>
    <property type="evidence" value="ECO:0007669"/>
    <property type="project" value="UniProtKB-KW"/>
</dbReference>
<keyword evidence="12 21" id="KW-1133">Transmembrane helix</keyword>
<evidence type="ECO:0000256" key="17">
    <source>
        <dbReference type="ARBA" id="ARBA00029812"/>
    </source>
</evidence>
<evidence type="ECO:0000256" key="7">
    <source>
        <dbReference type="ARBA" id="ARBA00022660"/>
    </source>
</evidence>
<evidence type="ECO:0000256" key="21">
    <source>
        <dbReference type="SAM" id="Phobius"/>
    </source>
</evidence>
<organism evidence="24 25">
    <name type="scientific">Leptotrombidium deliense</name>
    <dbReference type="NCBI Taxonomy" id="299467"/>
    <lineage>
        <taxon>Eukaryota</taxon>
        <taxon>Metazoa</taxon>
        <taxon>Ecdysozoa</taxon>
        <taxon>Arthropoda</taxon>
        <taxon>Chelicerata</taxon>
        <taxon>Arachnida</taxon>
        <taxon>Acari</taxon>
        <taxon>Acariformes</taxon>
        <taxon>Trombidiformes</taxon>
        <taxon>Prostigmata</taxon>
        <taxon>Anystina</taxon>
        <taxon>Parasitengona</taxon>
        <taxon>Trombiculoidea</taxon>
        <taxon>Trombiculidae</taxon>
        <taxon>Leptotrombidium</taxon>
    </lineage>
</organism>
<dbReference type="SUPFAM" id="SSF81342">
    <property type="entry name" value="Transmembrane di-heme cytochromes"/>
    <property type="match status" value="1"/>
</dbReference>
<feature type="domain" description="Cytochrome b/b6 C-terminal region profile" evidence="23">
    <location>
        <begin position="63"/>
        <end position="124"/>
    </location>
</feature>
<dbReference type="Gene3D" id="1.20.810.10">
    <property type="entry name" value="Cytochrome Bc1 Complex, Chain C"/>
    <property type="match status" value="1"/>
</dbReference>
<evidence type="ECO:0000256" key="14">
    <source>
        <dbReference type="ARBA" id="ARBA00023075"/>
    </source>
</evidence>
<dbReference type="PROSITE" id="PS51003">
    <property type="entry name" value="CYTB_CTER"/>
    <property type="match status" value="1"/>
</dbReference>
<keyword evidence="15" id="KW-0496">Mitochondrion</keyword>
<evidence type="ECO:0000259" key="23">
    <source>
        <dbReference type="PROSITE" id="PS51003"/>
    </source>
</evidence>
<dbReference type="VEuPathDB" id="VectorBase:LDEU014496"/>
<evidence type="ECO:0000259" key="22">
    <source>
        <dbReference type="PROSITE" id="PS51002"/>
    </source>
</evidence>
<dbReference type="InterPro" id="IPR005797">
    <property type="entry name" value="Cyt_b/b6_N"/>
</dbReference>
<sequence length="124" mass="13599">MSFWGATVITSLASAIPLVGFSVGIPTLSRFFSLHFLIPLLIAGVSLIHLIALHSTGSSNPIGSKNDQDKVDFHPYFTIKDLLFLILTFIIFLIISLKTPFILIDPDNFSPANPINTPVHIQPE</sequence>
<evidence type="ECO:0000256" key="3">
    <source>
        <dbReference type="ARBA" id="ARBA00011649"/>
    </source>
</evidence>
<evidence type="ECO:0000256" key="2">
    <source>
        <dbReference type="ARBA" id="ARBA00004448"/>
    </source>
</evidence>
<evidence type="ECO:0000256" key="8">
    <source>
        <dbReference type="ARBA" id="ARBA00022692"/>
    </source>
</evidence>
<dbReference type="GO" id="GO:0006122">
    <property type="term" value="P:mitochondrial electron transport, ubiquinol to cytochrome c"/>
    <property type="evidence" value="ECO:0007669"/>
    <property type="project" value="TreeGrafter"/>
</dbReference>
<accession>A0A443QAY2</accession>
<feature type="transmembrane region" description="Helical" evidence="21">
    <location>
        <begin position="31"/>
        <end position="53"/>
    </location>
</feature>
<keyword evidence="11" id="KW-0249">Electron transport</keyword>
<dbReference type="PANTHER" id="PTHR19271">
    <property type="entry name" value="CYTOCHROME B"/>
    <property type="match status" value="1"/>
</dbReference>
<keyword evidence="16 21" id="KW-0472">Membrane</keyword>
<dbReference type="OrthoDB" id="6493434at2759"/>
<gene>
    <name evidence="24" type="ORF">B4U80_06795</name>
</gene>
<evidence type="ECO:0000256" key="1">
    <source>
        <dbReference type="ARBA" id="ARBA00002566"/>
    </source>
</evidence>
<dbReference type="AlphaFoldDB" id="A0A443QAY2"/>
<feature type="domain" description="Cytochrome b/b6 N-terminal region profile" evidence="22">
    <location>
        <begin position="1"/>
        <end position="62"/>
    </location>
</feature>
<evidence type="ECO:0000256" key="13">
    <source>
        <dbReference type="ARBA" id="ARBA00023004"/>
    </source>
</evidence>
<dbReference type="STRING" id="299467.A0A443QAY2"/>
<evidence type="ECO:0000256" key="10">
    <source>
        <dbReference type="ARBA" id="ARBA00022792"/>
    </source>
</evidence>
<keyword evidence="14" id="KW-0830">Ubiquinone</keyword>